<dbReference type="Proteomes" id="UP000186141">
    <property type="component" value="Unassembled WGS sequence"/>
</dbReference>
<evidence type="ECO:0000313" key="7">
    <source>
        <dbReference type="EMBL" id="SIS92484.1"/>
    </source>
</evidence>
<evidence type="ECO:0000256" key="1">
    <source>
        <dbReference type="ARBA" id="ARBA00001933"/>
    </source>
</evidence>
<dbReference type="InterPro" id="IPR005814">
    <property type="entry name" value="Aminotrans_3"/>
</dbReference>
<dbReference type="NCBIfam" id="NF005685">
    <property type="entry name" value="PRK07483.1"/>
    <property type="match status" value="1"/>
</dbReference>
<keyword evidence="8" id="KW-1185">Reference proteome</keyword>
<dbReference type="Gene3D" id="3.40.640.10">
    <property type="entry name" value="Type I PLP-dependent aspartate aminotransferase-like (Major domain)"/>
    <property type="match status" value="1"/>
</dbReference>
<accession>A0A1N7N2C1</accession>
<dbReference type="PANTHER" id="PTHR43094">
    <property type="entry name" value="AMINOTRANSFERASE"/>
    <property type="match status" value="1"/>
</dbReference>
<evidence type="ECO:0000256" key="6">
    <source>
        <dbReference type="RuleBase" id="RU003560"/>
    </source>
</evidence>
<dbReference type="Gene3D" id="3.90.1150.10">
    <property type="entry name" value="Aspartate Aminotransferase, domain 1"/>
    <property type="match status" value="1"/>
</dbReference>
<protein>
    <submittedName>
        <fullName evidence="7">Adenosylmethionine-8-amino-7-oxononanoate aminotransferase</fullName>
    </submittedName>
</protein>
<dbReference type="PANTHER" id="PTHR43094:SF1">
    <property type="entry name" value="AMINOTRANSFERASE CLASS-III"/>
    <property type="match status" value="1"/>
</dbReference>
<dbReference type="GO" id="GO:0030170">
    <property type="term" value="F:pyridoxal phosphate binding"/>
    <property type="evidence" value="ECO:0007669"/>
    <property type="project" value="InterPro"/>
</dbReference>
<keyword evidence="3 7" id="KW-0032">Aminotransferase</keyword>
<dbReference type="PROSITE" id="PS00600">
    <property type="entry name" value="AA_TRANSFER_CLASS_3"/>
    <property type="match status" value="1"/>
</dbReference>
<comment type="similarity">
    <text evidence="2 6">Belongs to the class-III pyridoxal-phosphate-dependent aminotransferase family.</text>
</comment>
<comment type="cofactor">
    <cofactor evidence="1">
        <name>pyridoxal 5'-phosphate</name>
        <dbReference type="ChEBI" id="CHEBI:597326"/>
    </cofactor>
</comment>
<dbReference type="STRING" id="1086013.SAMN05421774_10369"/>
<dbReference type="AlphaFoldDB" id="A0A1N7N2C1"/>
<dbReference type="Pfam" id="PF00202">
    <property type="entry name" value="Aminotran_3"/>
    <property type="match status" value="1"/>
</dbReference>
<sequence>MMNDSHIFHRTAGVVPPRASHGEGVWITATDGRRYLDACGGAAVSCLGHGDPAVVRALSDQAAQLAYAHTSFFTTEAAEDLANLLVRNAPEGLGRVYFLCDGSEAIETAIKMAHQYHRETGGAARRHVIARQQSYHGNTLGALSAGGNAWRRTTYDGLLLPATSHIAPCWAYRHQTPGESDSDYAARAAGSLETEILRLGPENVSCFIAETVVGATLGCVPPSPGYFRQIRDICDRYGVLLILDEVMCGMGRTGTLHACEQEGISPDILVVAKGLGAGYVPLGAVICSDRIHDAFVDGSGSFTHGHTFVGHPVACAAALAVQREIASRDLLNNVRLRGAELHGALGARLAVHPHVGDIRGRGLFLALEFVADRQDKTPFAPERHVHRALRDAAFRKGLLIYAMAGTIDGRRGDHILLAPPYTVTTQEVQQVADRLADAVTEVFATP</sequence>
<evidence type="ECO:0000256" key="3">
    <source>
        <dbReference type="ARBA" id="ARBA00022576"/>
    </source>
</evidence>
<dbReference type="InterPro" id="IPR015422">
    <property type="entry name" value="PyrdxlP-dep_Trfase_small"/>
</dbReference>
<dbReference type="GO" id="GO:0005829">
    <property type="term" value="C:cytosol"/>
    <property type="evidence" value="ECO:0007669"/>
    <property type="project" value="TreeGrafter"/>
</dbReference>
<proteinExistence type="inferred from homology"/>
<keyword evidence="4 7" id="KW-0808">Transferase</keyword>
<organism evidence="7 8">
    <name type="scientific">Gemmobacter megaterium</name>
    <dbReference type="NCBI Taxonomy" id="1086013"/>
    <lineage>
        <taxon>Bacteria</taxon>
        <taxon>Pseudomonadati</taxon>
        <taxon>Pseudomonadota</taxon>
        <taxon>Alphaproteobacteria</taxon>
        <taxon>Rhodobacterales</taxon>
        <taxon>Paracoccaceae</taxon>
        <taxon>Gemmobacter</taxon>
    </lineage>
</organism>
<dbReference type="CDD" id="cd00610">
    <property type="entry name" value="OAT_like"/>
    <property type="match status" value="1"/>
</dbReference>
<evidence type="ECO:0000256" key="5">
    <source>
        <dbReference type="ARBA" id="ARBA00022898"/>
    </source>
</evidence>
<gene>
    <name evidence="7" type="ORF">SAMN05421774_10369</name>
</gene>
<dbReference type="GO" id="GO:0008483">
    <property type="term" value="F:transaminase activity"/>
    <property type="evidence" value="ECO:0007669"/>
    <property type="project" value="UniProtKB-KW"/>
</dbReference>
<evidence type="ECO:0000313" key="8">
    <source>
        <dbReference type="Proteomes" id="UP000186141"/>
    </source>
</evidence>
<dbReference type="EMBL" id="FTOT01000003">
    <property type="protein sequence ID" value="SIS92484.1"/>
    <property type="molecule type" value="Genomic_DNA"/>
</dbReference>
<dbReference type="SUPFAM" id="SSF53383">
    <property type="entry name" value="PLP-dependent transferases"/>
    <property type="match status" value="1"/>
</dbReference>
<dbReference type="InterPro" id="IPR015421">
    <property type="entry name" value="PyrdxlP-dep_Trfase_major"/>
</dbReference>
<dbReference type="InterPro" id="IPR015424">
    <property type="entry name" value="PyrdxlP-dep_Trfase"/>
</dbReference>
<name>A0A1N7N2C1_9RHOB</name>
<dbReference type="InterPro" id="IPR049704">
    <property type="entry name" value="Aminotrans_3_PPA_site"/>
</dbReference>
<evidence type="ECO:0000256" key="4">
    <source>
        <dbReference type="ARBA" id="ARBA00022679"/>
    </source>
</evidence>
<reference evidence="7 8" key="1">
    <citation type="submission" date="2017-01" db="EMBL/GenBank/DDBJ databases">
        <authorList>
            <person name="Mah S.A."/>
            <person name="Swanson W.J."/>
            <person name="Moy G.W."/>
            <person name="Vacquier V.D."/>
        </authorList>
    </citation>
    <scope>NUCLEOTIDE SEQUENCE [LARGE SCALE GENOMIC DNA]</scope>
    <source>
        <strain evidence="7 8">DSM 26375</strain>
    </source>
</reference>
<keyword evidence="5 6" id="KW-0663">Pyridoxal phosphate</keyword>
<evidence type="ECO:0000256" key="2">
    <source>
        <dbReference type="ARBA" id="ARBA00008954"/>
    </source>
</evidence>
<dbReference type="FunFam" id="3.40.640.10:FF:000014">
    <property type="entry name" value="Adenosylmethionine-8-amino-7-oxononanoate aminotransferase, probable"/>
    <property type="match status" value="1"/>
</dbReference>